<name>A0A7J6LKZ7_PEROL</name>
<dbReference type="PANTHER" id="PTHR31970:SF9">
    <property type="entry name" value="MOLYBDATE TRANSPORTER 2"/>
    <property type="match status" value="1"/>
</dbReference>
<dbReference type="PANTHER" id="PTHR31970">
    <property type="match status" value="1"/>
</dbReference>
<feature type="domain" description="DCUN1" evidence="6">
    <location>
        <begin position="87"/>
        <end position="285"/>
    </location>
</feature>
<dbReference type="Proteomes" id="UP000572268">
    <property type="component" value="Unassembled WGS sequence"/>
</dbReference>
<dbReference type="CDD" id="cd14352">
    <property type="entry name" value="UBA_DCN1"/>
    <property type="match status" value="1"/>
</dbReference>
<dbReference type="GO" id="GO:0016020">
    <property type="term" value="C:membrane"/>
    <property type="evidence" value="ECO:0007669"/>
    <property type="project" value="UniProtKB-SubCell"/>
</dbReference>
<dbReference type="AlphaFoldDB" id="A0A7J6LKZ7"/>
<keyword evidence="4 5" id="KW-0472">Membrane</keyword>
<dbReference type="InterPro" id="IPR009060">
    <property type="entry name" value="UBA-like_sf"/>
</dbReference>
<gene>
    <name evidence="7" type="ORF">FOL46_006370</name>
</gene>
<accession>A0A7J6LKZ7</accession>
<dbReference type="InterPro" id="IPR031563">
    <property type="entry name" value="MOT1/MOT2"/>
</dbReference>
<organism evidence="7 8">
    <name type="scientific">Perkinsus olseni</name>
    <name type="common">Perkinsus atlanticus</name>
    <dbReference type="NCBI Taxonomy" id="32597"/>
    <lineage>
        <taxon>Eukaryota</taxon>
        <taxon>Sar</taxon>
        <taxon>Alveolata</taxon>
        <taxon>Perkinsozoa</taxon>
        <taxon>Perkinsea</taxon>
        <taxon>Perkinsida</taxon>
        <taxon>Perkinsidae</taxon>
        <taxon>Perkinsus</taxon>
    </lineage>
</organism>
<dbReference type="Pfam" id="PF14555">
    <property type="entry name" value="UBA_4"/>
    <property type="match status" value="1"/>
</dbReference>
<dbReference type="InterPro" id="IPR005176">
    <property type="entry name" value="PONY_dom"/>
</dbReference>
<feature type="transmembrane region" description="Helical" evidence="5">
    <location>
        <begin position="893"/>
        <end position="911"/>
    </location>
</feature>
<protein>
    <recommendedName>
        <fullName evidence="6">DCUN1 domain-containing protein</fullName>
    </recommendedName>
</protein>
<dbReference type="Gene3D" id="1.10.8.10">
    <property type="entry name" value="DNA helicase RuvA subunit, C-terminal domain"/>
    <property type="match status" value="1"/>
</dbReference>
<feature type="transmembrane region" description="Helical" evidence="5">
    <location>
        <begin position="418"/>
        <end position="437"/>
    </location>
</feature>
<feature type="transmembrane region" description="Helical" evidence="5">
    <location>
        <begin position="752"/>
        <end position="770"/>
    </location>
</feature>
<feature type="transmembrane region" description="Helical" evidence="5">
    <location>
        <begin position="676"/>
        <end position="694"/>
    </location>
</feature>
<evidence type="ECO:0000259" key="6">
    <source>
        <dbReference type="PROSITE" id="PS51229"/>
    </source>
</evidence>
<keyword evidence="3 5" id="KW-1133">Transmembrane helix</keyword>
<proteinExistence type="predicted"/>
<feature type="transmembrane region" description="Helical" evidence="5">
    <location>
        <begin position="1079"/>
        <end position="1108"/>
    </location>
</feature>
<evidence type="ECO:0000256" key="3">
    <source>
        <dbReference type="ARBA" id="ARBA00022989"/>
    </source>
</evidence>
<feature type="transmembrane region" description="Helical" evidence="5">
    <location>
        <begin position="529"/>
        <end position="548"/>
    </location>
</feature>
<feature type="transmembrane region" description="Helical" evidence="5">
    <location>
        <begin position="500"/>
        <end position="517"/>
    </location>
</feature>
<evidence type="ECO:0000313" key="7">
    <source>
        <dbReference type="EMBL" id="KAF4659949.1"/>
    </source>
</evidence>
<evidence type="ECO:0000256" key="5">
    <source>
        <dbReference type="SAM" id="Phobius"/>
    </source>
</evidence>
<dbReference type="EMBL" id="JABANN010000409">
    <property type="protein sequence ID" value="KAF4659949.1"/>
    <property type="molecule type" value="Genomic_DNA"/>
</dbReference>
<feature type="transmembrane region" description="Helical" evidence="5">
    <location>
        <begin position="390"/>
        <end position="412"/>
    </location>
</feature>
<feature type="transmembrane region" description="Helical" evidence="5">
    <location>
        <begin position="319"/>
        <end position="345"/>
    </location>
</feature>
<dbReference type="InterPro" id="IPR042460">
    <property type="entry name" value="DCN1-like_PONY"/>
</dbReference>
<dbReference type="Pfam" id="PF03556">
    <property type="entry name" value="Cullin_binding"/>
    <property type="match status" value="1"/>
</dbReference>
<dbReference type="Pfam" id="PF16983">
    <property type="entry name" value="MFS_MOT1"/>
    <property type="match status" value="2"/>
</dbReference>
<evidence type="ECO:0000256" key="4">
    <source>
        <dbReference type="ARBA" id="ARBA00023136"/>
    </source>
</evidence>
<feature type="transmembrane region" description="Helical" evidence="5">
    <location>
        <begin position="357"/>
        <end position="378"/>
    </location>
</feature>
<comment type="caution">
    <text evidence="7">The sequence shown here is derived from an EMBL/GenBank/DDBJ whole genome shotgun (WGS) entry which is preliminary data.</text>
</comment>
<dbReference type="Pfam" id="PF01925">
    <property type="entry name" value="TauE"/>
    <property type="match status" value="2"/>
</dbReference>
<reference evidence="7 8" key="1">
    <citation type="submission" date="2020-04" db="EMBL/GenBank/DDBJ databases">
        <title>Perkinsus olseni comparative genomics.</title>
        <authorList>
            <person name="Bogema D.R."/>
        </authorList>
    </citation>
    <scope>NUCLEOTIDE SEQUENCE [LARGE SCALE GENOMIC DNA]</scope>
    <source>
        <strain evidence="7">ATCC PRA-31</strain>
    </source>
</reference>
<dbReference type="PROSITE" id="PS51229">
    <property type="entry name" value="DCUN1"/>
    <property type="match status" value="1"/>
</dbReference>
<dbReference type="Gene3D" id="1.10.238.200">
    <property type="entry name" value="Cullin, PONY binding domain"/>
    <property type="match status" value="1"/>
</dbReference>
<evidence type="ECO:0000256" key="2">
    <source>
        <dbReference type="ARBA" id="ARBA00022692"/>
    </source>
</evidence>
<dbReference type="Gene3D" id="1.10.238.10">
    <property type="entry name" value="EF-hand"/>
    <property type="match status" value="1"/>
</dbReference>
<sequence>MSSSLRGTTARQNALVGEFAEISGTTEQIALSYLQRAHWSLEGALDMFYHDGAPGAGSCKDSANGRNDSGHSGCYKSSRSLNRKCKVNNSKLGRFFSDYASPSTEGPDGRTIGIAGIERLCNDLGDDPMDEAWLTIAYYCQAETMGEFTKSEWTNGMQRIGVDSMEGLREALPELRKEIDEDRNSSEQIYRYAFTYSLDSGAKTLPIDGCLQLWSIFLKPHWSLYPQWAQFVKEECRHNVSKDTYQMLWEAATGAMRDEDTLKSDYDIAGGAWPVMLDDFYTWFMDPDREKKAAEDDDKGKHQQLYVLMSIVTTDWTGVFLAGASAFGCAAVAVGGGIGGGALYMPAFVALMGDAHWAVPLSKVAINGVAVSATLFNLRQRHPCHDQPLIDLDVGLLLEPVTLVGTMLGVYLNVVMTSMGILSCLVLVLSITAALTLRKAVQHRRSEEDGTIGSGASGTEMRLLLPVAAYPSQATSVLGLDTDKAGRILREEANLQPVKAWALCLVWLANGALLYLAEGPAELFCGGTAQKAMICTVIGLCILVTVVVRGRLLQRQQLRDDTGLPRLSVAFTRANTIIYPLLSCFAGVCAGCLGIGGGLIKGPLLLQLGMAPQAATATSIWMILFTSSSTSFQFALLGRLCPLPSVAVWLLSFSGAWMGSRIVVKRLQESGRQSTVAFLMAALVLASMLCMMAVSTHDHLPGKAGGLRALTRRFKRHWEEATLVEFSGSLGDLGTFIPLAVGMSVTAGGLDFSTILIFTGIYNVASGVLFDAPIPVQPMKTIAAAAIAQGLTLGAVAAAGIFVSAVVLVLGLLNLTTLLEYIIPMSIVRGIQLGLAVSLFKKGYTSLLVRDVDGSLVWNPFEQVDSFTLALLISVLLLILLNLSPPLRLPPPAALIVFLLGLIIVIACHWSEIPVDEFGPSVSLVTITAQDWLDGILNGGLPQLPLTLLNSVISVCALARELFGDDCRGGSTKHMAVSVGAMNLLGCWFGAMPCCHGCGGLAAQYRFGARTGTSVVMLGLLKLIIGLIFGPQLLHILHLYPGAVLGPMLCIAAAELGVQALKETGNLSLELQDPSLASWLLFMTAAACVASGSTGWGFAIGYGLWIVVAGVRWLAHRCCGAGRVQREDLEEALSTNGQPCVESPRSCCDHGADVVNSSSRVVRA</sequence>
<dbReference type="SUPFAM" id="SSF46934">
    <property type="entry name" value="UBA-like"/>
    <property type="match status" value="1"/>
</dbReference>
<feature type="transmembrane region" description="Helical" evidence="5">
    <location>
        <begin position="1039"/>
        <end position="1058"/>
    </location>
</feature>
<dbReference type="InterPro" id="IPR002781">
    <property type="entry name" value="TM_pro_TauE-like"/>
</dbReference>
<feature type="transmembrane region" description="Helical" evidence="5">
    <location>
        <begin position="861"/>
        <end position="881"/>
    </location>
</feature>
<keyword evidence="2 5" id="KW-0812">Transmembrane</keyword>
<evidence type="ECO:0000313" key="8">
    <source>
        <dbReference type="Proteomes" id="UP000572268"/>
    </source>
</evidence>
<comment type="subcellular location">
    <subcellularLocation>
        <location evidence="1">Membrane</location>
        <topology evidence="1">Multi-pass membrane protein</topology>
    </subcellularLocation>
</comment>
<feature type="transmembrane region" description="Helical" evidence="5">
    <location>
        <begin position="577"/>
        <end position="600"/>
    </location>
</feature>
<dbReference type="GO" id="GO:0015098">
    <property type="term" value="F:molybdate ion transmembrane transporter activity"/>
    <property type="evidence" value="ECO:0007669"/>
    <property type="project" value="InterPro"/>
</dbReference>
<feature type="transmembrane region" description="Helical" evidence="5">
    <location>
        <begin position="782"/>
        <end position="815"/>
    </location>
</feature>
<evidence type="ECO:0000256" key="1">
    <source>
        <dbReference type="ARBA" id="ARBA00004141"/>
    </source>
</evidence>
<feature type="transmembrane region" description="Helical" evidence="5">
    <location>
        <begin position="1015"/>
        <end position="1033"/>
    </location>
</feature>